<dbReference type="PANTHER" id="PTHR43313:SF1">
    <property type="entry name" value="3BETA-HYDROXYSTEROID DEHYDROGENASE DHS-16"/>
    <property type="match status" value="1"/>
</dbReference>
<dbReference type="InterPro" id="IPR002347">
    <property type="entry name" value="SDR_fam"/>
</dbReference>
<reference evidence="1 2" key="1">
    <citation type="submission" date="2017-11" db="EMBL/GenBank/DDBJ databases">
        <title>Complete genome sequence of Sphingomonas sp. Strain Cra20, a psychrotolerant potential plant growth promoting rhizobacteria.</title>
        <authorList>
            <person name="Luo Y."/>
        </authorList>
    </citation>
    <scope>NUCLEOTIDE SEQUENCE [LARGE SCALE GENOMIC DNA]</scope>
    <source>
        <strain evidence="1 2">Cra20</strain>
        <plasmid evidence="1 2">unnamed</plasmid>
    </source>
</reference>
<geneLocation type="plasmid" evidence="1 2">
    <name>unnamed</name>
</geneLocation>
<dbReference type="GO" id="GO:0016491">
    <property type="term" value="F:oxidoreductase activity"/>
    <property type="evidence" value="ECO:0007669"/>
    <property type="project" value="TreeGrafter"/>
</dbReference>
<dbReference type="InterPro" id="IPR036291">
    <property type="entry name" value="NAD(P)-bd_dom_sf"/>
</dbReference>
<dbReference type="AlphaFoldDB" id="A0A2K8MNX4"/>
<dbReference type="RefSeq" id="WP_100284670.1">
    <property type="nucleotide sequence ID" value="NZ_CP024924.1"/>
</dbReference>
<gene>
    <name evidence="1" type="ORF">CVN68_22485</name>
</gene>
<dbReference type="OrthoDB" id="9793825at2"/>
<organism evidence="1 2">
    <name type="scientific">Sphingomonas psychrotolerans</name>
    <dbReference type="NCBI Taxonomy" id="1327635"/>
    <lineage>
        <taxon>Bacteria</taxon>
        <taxon>Pseudomonadati</taxon>
        <taxon>Pseudomonadota</taxon>
        <taxon>Alphaproteobacteria</taxon>
        <taxon>Sphingomonadales</taxon>
        <taxon>Sphingomonadaceae</taxon>
        <taxon>Sphingomonas</taxon>
    </lineage>
</organism>
<name>A0A2K8MNX4_9SPHN</name>
<protein>
    <submittedName>
        <fullName evidence="1">Oxidoreductase</fullName>
    </submittedName>
</protein>
<proteinExistence type="predicted"/>
<evidence type="ECO:0000313" key="2">
    <source>
        <dbReference type="Proteomes" id="UP000229081"/>
    </source>
</evidence>
<dbReference type="SUPFAM" id="SSF51735">
    <property type="entry name" value="NAD(P)-binding Rossmann-fold domains"/>
    <property type="match status" value="1"/>
</dbReference>
<dbReference type="Pfam" id="PF00106">
    <property type="entry name" value="adh_short"/>
    <property type="match status" value="1"/>
</dbReference>
<sequence length="261" mass="27671">MRPLLRTSGRPVVVTNAGHGLGREIALMLAKRRSIVFGTAGSAQEVEDLRSASSGRVSLIACDMQQTQMVNAWAAGVSEAIGKSGLDLLINTAVHLPSGPLELLPLEEVRRGFEANVFGGLAVINAFLPALRMAQGRIVQISSSARDEPQPFDGPSDASQAAVEAFSAAYRAELKPFGIDVVIASMCDLEATSTGPTNDLTRLDDSMTAAQRKLYGKLLRVWMKKLSEGEALGDSVTAAARVLDLAVQSQVPVKAEIDTRA</sequence>
<dbReference type="PANTHER" id="PTHR43313">
    <property type="entry name" value="SHORT-CHAIN DEHYDROGENASE/REDUCTASE FAMILY 9C"/>
    <property type="match status" value="1"/>
</dbReference>
<dbReference type="EMBL" id="CP024924">
    <property type="protein sequence ID" value="ATY34884.1"/>
    <property type="molecule type" value="Genomic_DNA"/>
</dbReference>
<accession>A0A2K8MNX4</accession>
<keyword evidence="1" id="KW-0614">Plasmid</keyword>
<dbReference type="KEGG" id="sphc:CVN68_22485"/>
<dbReference type="Proteomes" id="UP000229081">
    <property type="component" value="Plasmid unnamed"/>
</dbReference>
<dbReference type="PRINTS" id="PR00081">
    <property type="entry name" value="GDHRDH"/>
</dbReference>
<keyword evidence="2" id="KW-1185">Reference proteome</keyword>
<dbReference type="GO" id="GO:0008202">
    <property type="term" value="P:steroid metabolic process"/>
    <property type="evidence" value="ECO:0007669"/>
    <property type="project" value="TreeGrafter"/>
</dbReference>
<evidence type="ECO:0000313" key="1">
    <source>
        <dbReference type="EMBL" id="ATY34884.1"/>
    </source>
</evidence>
<dbReference type="Gene3D" id="3.40.50.720">
    <property type="entry name" value="NAD(P)-binding Rossmann-like Domain"/>
    <property type="match status" value="1"/>
</dbReference>